<keyword evidence="3" id="KW-1185">Reference proteome</keyword>
<dbReference type="Gene3D" id="3.40.1000.10">
    <property type="entry name" value="Mog1/PsbP, alpha/beta/alpha sandwich"/>
    <property type="match status" value="1"/>
</dbReference>
<dbReference type="Pfam" id="PF10738">
    <property type="entry name" value="Lpp-LpqN"/>
    <property type="match status" value="1"/>
</dbReference>
<evidence type="ECO:0000256" key="1">
    <source>
        <dbReference type="ARBA" id="ARBA00022729"/>
    </source>
</evidence>
<accession>A0ABM8GKP7</accession>
<evidence type="ECO:0008006" key="4">
    <source>
        <dbReference type="Google" id="ProtNLM"/>
    </source>
</evidence>
<sequence length="155" mass="16595">MNDLHTRVFVEAPEPWEVVPLDGAELAVAAPETPGAYRPNVVVTITPTRGLLPFERVVVSAGHRLQELPEYVEIGHEAITLLGGPGYRFEGSYRHPELGTLFQALSVTVVPRGAVTEVVEITGSCSASEALTQVPVIRDIVASARTDLPGDTDAQ</sequence>
<keyword evidence="1" id="KW-0732">Signal</keyword>
<dbReference type="EMBL" id="AP027732">
    <property type="protein sequence ID" value="BDZ48971.1"/>
    <property type="molecule type" value="Genomic_DNA"/>
</dbReference>
<evidence type="ECO:0000313" key="3">
    <source>
        <dbReference type="Proteomes" id="UP001321486"/>
    </source>
</evidence>
<evidence type="ECO:0000313" key="2">
    <source>
        <dbReference type="EMBL" id="BDZ48971.1"/>
    </source>
</evidence>
<dbReference type="Proteomes" id="UP001321486">
    <property type="component" value="Chromosome"/>
</dbReference>
<dbReference type="InterPro" id="IPR019674">
    <property type="entry name" value="Lipoprotein_LpqN/LpqT-like"/>
</dbReference>
<reference evidence="3" key="1">
    <citation type="journal article" date="2019" name="Int. J. Syst. Evol. Microbiol.">
        <title>The Global Catalogue of Microorganisms (GCM) 10K type strain sequencing project: providing services to taxonomists for standard genome sequencing and annotation.</title>
        <authorList>
            <consortium name="The Broad Institute Genomics Platform"/>
            <consortium name="The Broad Institute Genome Sequencing Center for Infectious Disease"/>
            <person name="Wu L."/>
            <person name="Ma J."/>
        </authorList>
    </citation>
    <scope>NUCLEOTIDE SEQUENCE [LARGE SCALE GENOMIC DNA]</scope>
    <source>
        <strain evidence="3">NBRC 108728</strain>
    </source>
</reference>
<gene>
    <name evidence="2" type="ORF">GCM10025867_12120</name>
</gene>
<organism evidence="2 3">
    <name type="scientific">Frondihabitans sucicola</name>
    <dbReference type="NCBI Taxonomy" id="1268041"/>
    <lineage>
        <taxon>Bacteria</taxon>
        <taxon>Bacillati</taxon>
        <taxon>Actinomycetota</taxon>
        <taxon>Actinomycetes</taxon>
        <taxon>Micrococcales</taxon>
        <taxon>Microbacteriaceae</taxon>
        <taxon>Frondihabitans</taxon>
    </lineage>
</organism>
<dbReference type="RefSeq" id="WP_286345858.1">
    <property type="nucleotide sequence ID" value="NZ_AP027732.1"/>
</dbReference>
<name>A0ABM8GKP7_9MICO</name>
<protein>
    <recommendedName>
        <fullName evidence="4">Lipoprotein LpqN</fullName>
    </recommendedName>
</protein>
<proteinExistence type="predicted"/>